<name>A0ABW3X043_9HYPH</name>
<evidence type="ECO:0000313" key="1">
    <source>
        <dbReference type="EMBL" id="MFD1301873.1"/>
    </source>
</evidence>
<evidence type="ECO:0000313" key="2">
    <source>
        <dbReference type="Proteomes" id="UP001597176"/>
    </source>
</evidence>
<sequence>MTALPITPPFAAVFAVGMYRASGPVRGLGTVPAHLALVLVAVRLGADAWLRVAGYDTSSHG</sequence>
<gene>
    <name evidence="1" type="ORF">ACFQ4G_09780</name>
</gene>
<organism evidence="1 2">
    <name type="scientific">Methylobacterium marchantiae</name>
    <dbReference type="NCBI Taxonomy" id="600331"/>
    <lineage>
        <taxon>Bacteria</taxon>
        <taxon>Pseudomonadati</taxon>
        <taxon>Pseudomonadota</taxon>
        <taxon>Alphaproteobacteria</taxon>
        <taxon>Hyphomicrobiales</taxon>
        <taxon>Methylobacteriaceae</taxon>
        <taxon>Methylobacterium</taxon>
    </lineage>
</organism>
<accession>A0ABW3X043</accession>
<dbReference type="RefSeq" id="WP_238202212.1">
    <property type="nucleotide sequence ID" value="NZ_JBHTND010000011.1"/>
</dbReference>
<reference evidence="2" key="1">
    <citation type="journal article" date="2019" name="Int. J. Syst. Evol. Microbiol.">
        <title>The Global Catalogue of Microorganisms (GCM) 10K type strain sequencing project: providing services to taxonomists for standard genome sequencing and annotation.</title>
        <authorList>
            <consortium name="The Broad Institute Genomics Platform"/>
            <consortium name="The Broad Institute Genome Sequencing Center for Infectious Disease"/>
            <person name="Wu L."/>
            <person name="Ma J."/>
        </authorList>
    </citation>
    <scope>NUCLEOTIDE SEQUENCE [LARGE SCALE GENOMIC DNA]</scope>
    <source>
        <strain evidence="2">CCUG 56108</strain>
    </source>
</reference>
<proteinExistence type="predicted"/>
<comment type="caution">
    <text evidence="1">The sequence shown here is derived from an EMBL/GenBank/DDBJ whole genome shotgun (WGS) entry which is preliminary data.</text>
</comment>
<keyword evidence="2" id="KW-1185">Reference proteome</keyword>
<dbReference type="Proteomes" id="UP001597176">
    <property type="component" value="Unassembled WGS sequence"/>
</dbReference>
<dbReference type="EMBL" id="JBHTND010000011">
    <property type="protein sequence ID" value="MFD1301873.1"/>
    <property type="molecule type" value="Genomic_DNA"/>
</dbReference>
<protein>
    <submittedName>
        <fullName evidence="1">Uncharacterized protein</fullName>
    </submittedName>
</protein>